<reference evidence="1 2" key="3">
    <citation type="journal article" date="2010" name="BMC Genomics">
        <title>Transcriptome sequencing and comparative analysis of cucumber flowers with different sex types.</title>
        <authorList>
            <person name="Guo S."/>
            <person name="Zheng Y."/>
            <person name="Joung J.G."/>
            <person name="Liu S."/>
            <person name="Zhang Z."/>
            <person name="Crasta O.R."/>
            <person name="Sobral B.W."/>
            <person name="Xu Y."/>
            <person name="Huang S."/>
            <person name="Fei Z."/>
        </authorList>
    </citation>
    <scope>NUCLEOTIDE SEQUENCE [LARGE SCALE GENOMIC DNA]</scope>
    <source>
        <strain evidence="2">cv. 9930</strain>
    </source>
</reference>
<evidence type="ECO:0000313" key="2">
    <source>
        <dbReference type="Proteomes" id="UP000029981"/>
    </source>
</evidence>
<gene>
    <name evidence="1" type="ORF">Csa_5G139670</name>
</gene>
<reference evidence="1 2" key="2">
    <citation type="journal article" date="2009" name="PLoS ONE">
        <title>An integrated genetic and cytogenetic map of the cucumber genome.</title>
        <authorList>
            <person name="Ren Y."/>
            <person name="Zhang Z."/>
            <person name="Liu J."/>
            <person name="Staub J.E."/>
            <person name="Han Y."/>
            <person name="Cheng Z."/>
            <person name="Li X."/>
            <person name="Lu J."/>
            <person name="Miao H."/>
            <person name="Kang H."/>
            <person name="Xie B."/>
            <person name="Gu X."/>
            <person name="Wang X."/>
            <person name="Du Y."/>
            <person name="Jin W."/>
            <person name="Huang S."/>
        </authorList>
    </citation>
    <scope>NUCLEOTIDE SEQUENCE [LARGE SCALE GENOMIC DNA]</scope>
    <source>
        <strain evidence="2">cv. 9930</strain>
    </source>
</reference>
<dbReference type="Proteomes" id="UP000029981">
    <property type="component" value="Chromosome 5"/>
</dbReference>
<dbReference type="AlphaFoldDB" id="A0A0A0KLZ8"/>
<organism evidence="1 2">
    <name type="scientific">Cucumis sativus</name>
    <name type="common">Cucumber</name>
    <dbReference type="NCBI Taxonomy" id="3659"/>
    <lineage>
        <taxon>Eukaryota</taxon>
        <taxon>Viridiplantae</taxon>
        <taxon>Streptophyta</taxon>
        <taxon>Embryophyta</taxon>
        <taxon>Tracheophyta</taxon>
        <taxon>Spermatophyta</taxon>
        <taxon>Magnoliopsida</taxon>
        <taxon>eudicotyledons</taxon>
        <taxon>Gunneridae</taxon>
        <taxon>Pentapetalae</taxon>
        <taxon>rosids</taxon>
        <taxon>fabids</taxon>
        <taxon>Cucurbitales</taxon>
        <taxon>Cucurbitaceae</taxon>
        <taxon>Benincaseae</taxon>
        <taxon>Cucumis</taxon>
    </lineage>
</organism>
<dbReference type="Gramene" id="KGN49889">
    <property type="protein sequence ID" value="KGN49889"/>
    <property type="gene ID" value="Csa_5G139670"/>
</dbReference>
<proteinExistence type="predicted"/>
<evidence type="ECO:0000313" key="1">
    <source>
        <dbReference type="EMBL" id="KGN49889.1"/>
    </source>
</evidence>
<sequence>MGLKETASAINGGNSTIKIVIEETPFISHGPSSCSSGVFDHFLIFINQCNAIDWECKKNFFVSSCVDGDCYFWILRKLLGSLKCN</sequence>
<accession>A0A0A0KLZ8</accession>
<name>A0A0A0KLZ8_CUCSA</name>
<keyword evidence="2" id="KW-1185">Reference proteome</keyword>
<reference evidence="1 2" key="1">
    <citation type="journal article" date="2009" name="Nat. Genet.">
        <title>The genome of the cucumber, Cucumis sativus L.</title>
        <authorList>
            <person name="Huang S."/>
            <person name="Li R."/>
            <person name="Zhang Z."/>
            <person name="Li L."/>
            <person name="Gu X."/>
            <person name="Fan W."/>
            <person name="Lucas W.J."/>
            <person name="Wang X."/>
            <person name="Xie B."/>
            <person name="Ni P."/>
            <person name="Ren Y."/>
            <person name="Zhu H."/>
            <person name="Li J."/>
            <person name="Lin K."/>
            <person name="Jin W."/>
            <person name="Fei Z."/>
            <person name="Li G."/>
            <person name="Staub J."/>
            <person name="Kilian A."/>
            <person name="van der Vossen E.A."/>
            <person name="Wu Y."/>
            <person name="Guo J."/>
            <person name="He J."/>
            <person name="Jia Z."/>
            <person name="Ren Y."/>
            <person name="Tian G."/>
            <person name="Lu Y."/>
            <person name="Ruan J."/>
            <person name="Qian W."/>
            <person name="Wang M."/>
            <person name="Huang Q."/>
            <person name="Li B."/>
            <person name="Xuan Z."/>
            <person name="Cao J."/>
            <person name="Asan"/>
            <person name="Wu Z."/>
            <person name="Zhang J."/>
            <person name="Cai Q."/>
            <person name="Bai Y."/>
            <person name="Zhao B."/>
            <person name="Han Y."/>
            <person name="Li Y."/>
            <person name="Li X."/>
            <person name="Wang S."/>
            <person name="Shi Q."/>
            <person name="Liu S."/>
            <person name="Cho W.K."/>
            <person name="Kim J.Y."/>
            <person name="Xu Y."/>
            <person name="Heller-Uszynska K."/>
            <person name="Miao H."/>
            <person name="Cheng Z."/>
            <person name="Zhang S."/>
            <person name="Wu J."/>
            <person name="Yang Y."/>
            <person name="Kang H."/>
            <person name="Li M."/>
            <person name="Liang H."/>
            <person name="Ren X."/>
            <person name="Shi Z."/>
            <person name="Wen M."/>
            <person name="Jian M."/>
            <person name="Yang H."/>
            <person name="Zhang G."/>
            <person name="Yang Z."/>
            <person name="Chen R."/>
            <person name="Liu S."/>
            <person name="Li J."/>
            <person name="Ma L."/>
            <person name="Liu H."/>
            <person name="Zhou Y."/>
            <person name="Zhao J."/>
            <person name="Fang X."/>
            <person name="Li G."/>
            <person name="Fang L."/>
            <person name="Li Y."/>
            <person name="Liu D."/>
            <person name="Zheng H."/>
            <person name="Zhang Y."/>
            <person name="Qin N."/>
            <person name="Li Z."/>
            <person name="Yang G."/>
            <person name="Yang S."/>
            <person name="Bolund L."/>
            <person name="Kristiansen K."/>
            <person name="Zheng H."/>
            <person name="Li S."/>
            <person name="Zhang X."/>
            <person name="Yang H."/>
            <person name="Wang J."/>
            <person name="Sun R."/>
            <person name="Zhang B."/>
            <person name="Jiang S."/>
            <person name="Wang J."/>
            <person name="Du Y."/>
            <person name="Li S."/>
        </authorList>
    </citation>
    <scope>NUCLEOTIDE SEQUENCE [LARGE SCALE GENOMIC DNA]</scope>
    <source>
        <strain evidence="2">cv. 9930</strain>
    </source>
</reference>
<reference evidence="1 2" key="4">
    <citation type="journal article" date="2011" name="BMC Genomics">
        <title>RNA-Seq improves annotation of protein-coding genes in the cucumber genome.</title>
        <authorList>
            <person name="Li Z."/>
            <person name="Zhang Z."/>
            <person name="Yan P."/>
            <person name="Huang S."/>
            <person name="Fei Z."/>
            <person name="Lin K."/>
        </authorList>
    </citation>
    <scope>NUCLEOTIDE SEQUENCE [LARGE SCALE GENOMIC DNA]</scope>
    <source>
        <strain evidence="2">cv. 9930</strain>
    </source>
</reference>
<protein>
    <submittedName>
        <fullName evidence="1">Uncharacterized protein</fullName>
    </submittedName>
</protein>
<dbReference type="EMBL" id="CM002926">
    <property type="protein sequence ID" value="KGN49889.1"/>
    <property type="molecule type" value="Genomic_DNA"/>
</dbReference>